<dbReference type="SUPFAM" id="SSF56349">
    <property type="entry name" value="DNA breaking-rejoining enzymes"/>
    <property type="match status" value="1"/>
</dbReference>
<feature type="domain" description="Tyr recombinase" evidence="6">
    <location>
        <begin position="122"/>
        <end position="303"/>
    </location>
</feature>
<dbReference type="CDD" id="cd00397">
    <property type="entry name" value="DNA_BRE_C"/>
    <property type="match status" value="1"/>
</dbReference>
<proteinExistence type="inferred from homology"/>
<dbReference type="PROSITE" id="PS51898">
    <property type="entry name" value="TYR_RECOMBINASE"/>
    <property type="match status" value="1"/>
</dbReference>
<dbReference type="InterPro" id="IPR011010">
    <property type="entry name" value="DNA_brk_join_enz"/>
</dbReference>
<feature type="domain" description="Core-binding (CB)" evidence="7">
    <location>
        <begin position="23"/>
        <end position="102"/>
    </location>
</feature>
<evidence type="ECO:0000256" key="5">
    <source>
        <dbReference type="SAM" id="MobiDB-lite"/>
    </source>
</evidence>
<dbReference type="PROSITE" id="PS51900">
    <property type="entry name" value="CB"/>
    <property type="match status" value="1"/>
</dbReference>
<keyword evidence="3" id="KW-0233">DNA recombination</keyword>
<dbReference type="AlphaFoldDB" id="A0AAU8P9W8"/>
<dbReference type="Gene3D" id="1.10.443.10">
    <property type="entry name" value="Intergrase catalytic core"/>
    <property type="match status" value="1"/>
</dbReference>
<keyword evidence="2 4" id="KW-0238">DNA-binding</keyword>
<dbReference type="EMBL" id="CP002770">
    <property type="protein sequence ID" value="AEG14671.1"/>
    <property type="molecule type" value="Genomic_DNA"/>
</dbReference>
<dbReference type="Proteomes" id="UP000009229">
    <property type="component" value="Chromosome"/>
</dbReference>
<comment type="similarity">
    <text evidence="1">Belongs to the 'phage' integrase family.</text>
</comment>
<dbReference type="InterPro" id="IPR002104">
    <property type="entry name" value="Integrase_catalytic"/>
</dbReference>
<dbReference type="GO" id="GO:0006310">
    <property type="term" value="P:DNA recombination"/>
    <property type="evidence" value="ECO:0007669"/>
    <property type="project" value="UniProtKB-KW"/>
</dbReference>
<dbReference type="GO" id="GO:0003677">
    <property type="term" value="F:DNA binding"/>
    <property type="evidence" value="ECO:0007669"/>
    <property type="project" value="UniProtKB-UniRule"/>
</dbReference>
<dbReference type="PANTHER" id="PTHR30349:SF41">
    <property type="entry name" value="INTEGRASE_RECOMBINASE PROTEIN MJ0367-RELATED"/>
    <property type="match status" value="1"/>
</dbReference>
<gene>
    <name evidence="8" type="ordered locus">Desku_1084</name>
</gene>
<evidence type="ECO:0000256" key="4">
    <source>
        <dbReference type="PROSITE-ProRule" id="PRU01248"/>
    </source>
</evidence>
<evidence type="ECO:0000256" key="3">
    <source>
        <dbReference type="ARBA" id="ARBA00023172"/>
    </source>
</evidence>
<reference evidence="9" key="1">
    <citation type="submission" date="2011-05" db="EMBL/GenBank/DDBJ databases">
        <title>Complete sequence of Desulfotomaculum kuznetsovii DSM 6115.</title>
        <authorList>
            <person name="Lucas S."/>
            <person name="Han J."/>
            <person name="Lapidus A."/>
            <person name="Cheng J.-F."/>
            <person name="Goodwin L."/>
            <person name="Pitluck S."/>
            <person name="Peters L."/>
            <person name="Mikhailova N."/>
            <person name="Lu M."/>
            <person name="Saunders E."/>
            <person name="Han C."/>
            <person name="Tapia R."/>
            <person name="Land M."/>
            <person name="Hauser L."/>
            <person name="Kyrpides N."/>
            <person name="Ivanova N."/>
            <person name="Pagani I."/>
            <person name="Nazina T."/>
            <person name="Ivanova A."/>
            <person name="Parshina S."/>
            <person name="Kuever J."/>
            <person name="Muyzer G."/>
            <person name="Plugge C."/>
            <person name="Stams A."/>
            <person name="Woyke T."/>
        </authorList>
    </citation>
    <scope>NUCLEOTIDE SEQUENCE [LARGE SCALE GENOMIC DNA]</scope>
    <source>
        <strain evidence="9">DSM 6115 / VKM B-1805 / 17</strain>
    </source>
</reference>
<dbReference type="PANTHER" id="PTHR30349">
    <property type="entry name" value="PHAGE INTEGRASE-RELATED"/>
    <property type="match status" value="1"/>
</dbReference>
<dbReference type="Gene3D" id="1.10.150.130">
    <property type="match status" value="1"/>
</dbReference>
<dbReference type="Pfam" id="PF00589">
    <property type="entry name" value="Phage_integrase"/>
    <property type="match status" value="1"/>
</dbReference>
<protein>
    <submittedName>
        <fullName evidence="8">Integrase family protein</fullName>
    </submittedName>
</protein>
<feature type="compositionally biased region" description="Low complexity" evidence="5">
    <location>
        <begin position="8"/>
        <end position="17"/>
    </location>
</feature>
<organism evidence="8 9">
    <name type="scientific">Desulfofundulus kuznetsovii (strain DSM 6115 / VKM B-1805 / 17)</name>
    <name type="common">Desulfotomaculum kuznetsovii</name>
    <dbReference type="NCBI Taxonomy" id="760568"/>
    <lineage>
        <taxon>Bacteria</taxon>
        <taxon>Bacillati</taxon>
        <taxon>Bacillota</taxon>
        <taxon>Clostridia</taxon>
        <taxon>Eubacteriales</taxon>
        <taxon>Peptococcaceae</taxon>
        <taxon>Desulfofundulus</taxon>
    </lineage>
</organism>
<keyword evidence="9" id="KW-1185">Reference proteome</keyword>
<dbReference type="InterPro" id="IPR010998">
    <property type="entry name" value="Integrase_recombinase_N"/>
</dbReference>
<dbReference type="RefSeq" id="WP_013822186.1">
    <property type="nucleotide sequence ID" value="NC_015573.1"/>
</dbReference>
<name>A0AAU8P9W8_DESK7</name>
<evidence type="ECO:0000313" key="9">
    <source>
        <dbReference type="Proteomes" id="UP000009229"/>
    </source>
</evidence>
<dbReference type="KEGG" id="dku:Desku_1084"/>
<dbReference type="InterPro" id="IPR050090">
    <property type="entry name" value="Tyrosine_recombinase_XerCD"/>
</dbReference>
<evidence type="ECO:0000259" key="7">
    <source>
        <dbReference type="PROSITE" id="PS51900"/>
    </source>
</evidence>
<dbReference type="GO" id="GO:0015074">
    <property type="term" value="P:DNA integration"/>
    <property type="evidence" value="ECO:0007669"/>
    <property type="project" value="InterPro"/>
</dbReference>
<dbReference type="InterPro" id="IPR044068">
    <property type="entry name" value="CB"/>
</dbReference>
<evidence type="ECO:0000256" key="1">
    <source>
        <dbReference type="ARBA" id="ARBA00008857"/>
    </source>
</evidence>
<accession>A0AAU8P9W8</accession>
<evidence type="ECO:0000256" key="2">
    <source>
        <dbReference type="ARBA" id="ARBA00023125"/>
    </source>
</evidence>
<evidence type="ECO:0000313" key="8">
    <source>
        <dbReference type="EMBL" id="AEG14671.1"/>
    </source>
</evidence>
<dbReference type="InterPro" id="IPR013762">
    <property type="entry name" value="Integrase-like_cat_sf"/>
</dbReference>
<evidence type="ECO:0000259" key="6">
    <source>
        <dbReference type="PROSITE" id="PS51898"/>
    </source>
</evidence>
<feature type="region of interest" description="Disordered" evidence="5">
    <location>
        <begin position="1"/>
        <end position="23"/>
    </location>
</feature>
<sequence>MSRRKKSCASASSATPARSRDSGGWQSAMEKFLRWKGAQAVSETTLGDYQRHITRFFRRFPDAWGSEDRLEQAVFQYMGEPVKPATYNLRLVYLKAFFKWCCDRGIIGQNPLDGFKRRKDEGRIVQLDLSVVRKLLDMCDTRVFSGLRDYALILVTIDTGIRPGEAFALLPRDVNLRSREITVRAEIAKTRVSRTLPIMPVTAQAIADLLAARDPSWGEQVPVFCTWEGTPLNRHTWGDRLEEYSKRLGVKIRPYDLRHTFALNFLRSGGNVFALQRTLGHADLTMTKRYLALTQDDIKAQHAAASPVNQLVRRRRRRLR</sequence>